<feature type="non-terminal residue" evidence="1">
    <location>
        <position position="1"/>
    </location>
</feature>
<reference evidence="1 2" key="1">
    <citation type="journal article" date="2012" name="Genome Biol.">
        <title>Genome and low-iron response of an oceanic diatom adapted to chronic iron limitation.</title>
        <authorList>
            <person name="Lommer M."/>
            <person name="Specht M."/>
            <person name="Roy A.S."/>
            <person name="Kraemer L."/>
            <person name="Andreson R."/>
            <person name="Gutowska M.A."/>
            <person name="Wolf J."/>
            <person name="Bergner S.V."/>
            <person name="Schilhabel M.B."/>
            <person name="Klostermeier U.C."/>
            <person name="Beiko R.G."/>
            <person name="Rosenstiel P."/>
            <person name="Hippler M."/>
            <person name="Laroche J."/>
        </authorList>
    </citation>
    <scope>NUCLEOTIDE SEQUENCE [LARGE SCALE GENOMIC DNA]</scope>
    <source>
        <strain evidence="1 2">CCMP1005</strain>
    </source>
</reference>
<dbReference type="AlphaFoldDB" id="K0SME3"/>
<name>K0SME3_THAOC</name>
<protein>
    <submittedName>
        <fullName evidence="1">Uncharacterized protein</fullName>
    </submittedName>
</protein>
<gene>
    <name evidence="1" type="ORF">THAOC_12537</name>
</gene>
<evidence type="ECO:0000313" key="1">
    <source>
        <dbReference type="EMBL" id="EJK66540.1"/>
    </source>
</evidence>
<dbReference type="eggNOG" id="ENOG502SDBJ">
    <property type="taxonomic scope" value="Eukaryota"/>
</dbReference>
<evidence type="ECO:0000313" key="2">
    <source>
        <dbReference type="Proteomes" id="UP000266841"/>
    </source>
</evidence>
<organism evidence="1 2">
    <name type="scientific">Thalassiosira oceanica</name>
    <name type="common">Marine diatom</name>
    <dbReference type="NCBI Taxonomy" id="159749"/>
    <lineage>
        <taxon>Eukaryota</taxon>
        <taxon>Sar</taxon>
        <taxon>Stramenopiles</taxon>
        <taxon>Ochrophyta</taxon>
        <taxon>Bacillariophyta</taxon>
        <taxon>Coscinodiscophyceae</taxon>
        <taxon>Thalassiosirophycidae</taxon>
        <taxon>Thalassiosirales</taxon>
        <taxon>Thalassiosiraceae</taxon>
        <taxon>Thalassiosira</taxon>
    </lineage>
</organism>
<proteinExistence type="predicted"/>
<accession>K0SME3</accession>
<sequence length="167" mass="18402">GQSRPSWAPSPNWLNADEKGVDARRHVAFRIGSPKSLRAPRAVVTRFLAHARFQTAPTSLLTLQTCGGGLRLGRVKIMNSRTGTAACIGRAGPFSVSEREEAVRPQIEFSAVDLSPEMKDLQHRLEVLALATDGEESCPMEGRPFQRLTCFHPGPIKNPDRANQYRV</sequence>
<comment type="caution">
    <text evidence="1">The sequence shown here is derived from an EMBL/GenBank/DDBJ whole genome shotgun (WGS) entry which is preliminary data.</text>
</comment>
<keyword evidence="2" id="KW-1185">Reference proteome</keyword>
<dbReference type="Proteomes" id="UP000266841">
    <property type="component" value="Unassembled WGS sequence"/>
</dbReference>
<dbReference type="EMBL" id="AGNL01014806">
    <property type="protein sequence ID" value="EJK66540.1"/>
    <property type="molecule type" value="Genomic_DNA"/>
</dbReference>